<protein>
    <recommendedName>
        <fullName evidence="2">AB hydrolase-1 domain-containing protein</fullName>
    </recommendedName>
</protein>
<proteinExistence type="predicted"/>
<dbReference type="GeneID" id="37201041"/>
<accession>A0A395I5Z4</accession>
<organism evidence="3 4">
    <name type="scientific">Aspergillus homomorphus (strain CBS 101889)</name>
    <dbReference type="NCBI Taxonomy" id="1450537"/>
    <lineage>
        <taxon>Eukaryota</taxon>
        <taxon>Fungi</taxon>
        <taxon>Dikarya</taxon>
        <taxon>Ascomycota</taxon>
        <taxon>Pezizomycotina</taxon>
        <taxon>Eurotiomycetes</taxon>
        <taxon>Eurotiomycetidae</taxon>
        <taxon>Eurotiales</taxon>
        <taxon>Aspergillaceae</taxon>
        <taxon>Aspergillus</taxon>
        <taxon>Aspergillus subgen. Circumdati</taxon>
    </lineage>
</organism>
<evidence type="ECO:0000256" key="1">
    <source>
        <dbReference type="SAM" id="MobiDB-lite"/>
    </source>
</evidence>
<dbReference type="AlphaFoldDB" id="A0A395I5Z4"/>
<dbReference type="VEuPathDB" id="FungiDB:BO97DRAFT_421997"/>
<sequence length="195" mass="20670">MADDIAAVRAVLSEHVTERNEEVILVLHSAGGFIGSAAMEGGLSRPAREQVDLAGGVTKTIFISGAVFPEGHKHHLLPFAISKHGAAHPINPEFLLFDDVPEAEKAQWRAKLQSQPTDGWDGAVSYAGWKEVPSVYLVCEGDRALPVPLQEQLAALAGSRVERCSAGHMPHVSQPQRVAGVSGGDLGNSLDSLRG</sequence>
<dbReference type="EMBL" id="KZ824272">
    <property type="protein sequence ID" value="RAL15206.1"/>
    <property type="molecule type" value="Genomic_DNA"/>
</dbReference>
<dbReference type="RefSeq" id="XP_025554360.1">
    <property type="nucleotide sequence ID" value="XM_025696752.1"/>
</dbReference>
<name>A0A395I5Z4_ASPHC</name>
<evidence type="ECO:0000313" key="3">
    <source>
        <dbReference type="EMBL" id="RAL15206.1"/>
    </source>
</evidence>
<dbReference type="InterPro" id="IPR029058">
    <property type="entry name" value="AB_hydrolase_fold"/>
</dbReference>
<dbReference type="PANTHER" id="PTHR37017:SF3">
    <property type="entry name" value="AB HYDROLASE-1 DOMAIN-CONTAINING PROTEIN"/>
    <property type="match status" value="1"/>
</dbReference>
<keyword evidence="4" id="KW-1185">Reference proteome</keyword>
<dbReference type="Gene3D" id="3.40.50.1820">
    <property type="entry name" value="alpha/beta hydrolase"/>
    <property type="match status" value="1"/>
</dbReference>
<dbReference type="SUPFAM" id="SSF53474">
    <property type="entry name" value="alpha/beta-Hydrolases"/>
    <property type="match status" value="1"/>
</dbReference>
<dbReference type="Proteomes" id="UP000248961">
    <property type="component" value="Unassembled WGS sequence"/>
</dbReference>
<dbReference type="Pfam" id="PF12697">
    <property type="entry name" value="Abhydrolase_6"/>
    <property type="match status" value="1"/>
</dbReference>
<feature type="domain" description="AB hydrolase-1" evidence="2">
    <location>
        <begin position="4"/>
        <end position="180"/>
    </location>
</feature>
<dbReference type="InterPro" id="IPR000073">
    <property type="entry name" value="AB_hydrolase_1"/>
</dbReference>
<gene>
    <name evidence="3" type="ORF">BO97DRAFT_421997</name>
</gene>
<dbReference type="PANTHER" id="PTHR37017">
    <property type="entry name" value="AB HYDROLASE-1 DOMAIN-CONTAINING PROTEIN-RELATED"/>
    <property type="match status" value="1"/>
</dbReference>
<evidence type="ECO:0000259" key="2">
    <source>
        <dbReference type="Pfam" id="PF12697"/>
    </source>
</evidence>
<dbReference type="OrthoDB" id="1263307at2759"/>
<dbReference type="STRING" id="1450537.A0A395I5Z4"/>
<feature type="region of interest" description="Disordered" evidence="1">
    <location>
        <begin position="171"/>
        <end position="195"/>
    </location>
</feature>
<dbReference type="InterPro" id="IPR052897">
    <property type="entry name" value="Sec-Metab_Biosynth_Hydrolase"/>
</dbReference>
<reference evidence="3 4" key="1">
    <citation type="submission" date="2018-02" db="EMBL/GenBank/DDBJ databases">
        <title>The genomes of Aspergillus section Nigri reveals drivers in fungal speciation.</title>
        <authorList>
            <consortium name="DOE Joint Genome Institute"/>
            <person name="Vesth T.C."/>
            <person name="Nybo J."/>
            <person name="Theobald S."/>
            <person name="Brandl J."/>
            <person name="Frisvad J.C."/>
            <person name="Nielsen K.F."/>
            <person name="Lyhne E.K."/>
            <person name="Kogle M.E."/>
            <person name="Kuo A."/>
            <person name="Riley R."/>
            <person name="Clum A."/>
            <person name="Nolan M."/>
            <person name="Lipzen A."/>
            <person name="Salamov A."/>
            <person name="Henrissat B."/>
            <person name="Wiebenga A."/>
            <person name="De vries R.P."/>
            <person name="Grigoriev I.V."/>
            <person name="Mortensen U.H."/>
            <person name="Andersen M.R."/>
            <person name="Baker S.E."/>
        </authorList>
    </citation>
    <scope>NUCLEOTIDE SEQUENCE [LARGE SCALE GENOMIC DNA]</scope>
    <source>
        <strain evidence="3 4">CBS 101889</strain>
    </source>
</reference>
<evidence type="ECO:0000313" key="4">
    <source>
        <dbReference type="Proteomes" id="UP000248961"/>
    </source>
</evidence>